<organism evidence="1 2">
    <name type="scientific">Byssothecium circinans</name>
    <dbReference type="NCBI Taxonomy" id="147558"/>
    <lineage>
        <taxon>Eukaryota</taxon>
        <taxon>Fungi</taxon>
        <taxon>Dikarya</taxon>
        <taxon>Ascomycota</taxon>
        <taxon>Pezizomycotina</taxon>
        <taxon>Dothideomycetes</taxon>
        <taxon>Pleosporomycetidae</taxon>
        <taxon>Pleosporales</taxon>
        <taxon>Massarineae</taxon>
        <taxon>Massarinaceae</taxon>
        <taxon>Byssothecium</taxon>
    </lineage>
</organism>
<name>A0A6A5UHT7_9PLEO</name>
<dbReference type="PANTHER" id="PTHR40788">
    <property type="entry name" value="CLR5 DOMAIN-CONTAINING PROTEIN-RELATED"/>
    <property type="match status" value="1"/>
</dbReference>
<reference evidence="1" key="1">
    <citation type="journal article" date="2020" name="Stud. Mycol.">
        <title>101 Dothideomycetes genomes: a test case for predicting lifestyles and emergence of pathogens.</title>
        <authorList>
            <person name="Haridas S."/>
            <person name="Albert R."/>
            <person name="Binder M."/>
            <person name="Bloem J."/>
            <person name="Labutti K."/>
            <person name="Salamov A."/>
            <person name="Andreopoulos B."/>
            <person name="Baker S."/>
            <person name="Barry K."/>
            <person name="Bills G."/>
            <person name="Bluhm B."/>
            <person name="Cannon C."/>
            <person name="Castanera R."/>
            <person name="Culley D."/>
            <person name="Daum C."/>
            <person name="Ezra D."/>
            <person name="Gonzalez J."/>
            <person name="Henrissat B."/>
            <person name="Kuo A."/>
            <person name="Liang C."/>
            <person name="Lipzen A."/>
            <person name="Lutzoni F."/>
            <person name="Magnuson J."/>
            <person name="Mondo S."/>
            <person name="Nolan M."/>
            <person name="Ohm R."/>
            <person name="Pangilinan J."/>
            <person name="Park H.-J."/>
            <person name="Ramirez L."/>
            <person name="Alfaro M."/>
            <person name="Sun H."/>
            <person name="Tritt A."/>
            <person name="Yoshinaga Y."/>
            <person name="Zwiers L.-H."/>
            <person name="Turgeon B."/>
            <person name="Goodwin S."/>
            <person name="Spatafora J."/>
            <person name="Crous P."/>
            <person name="Grigoriev I."/>
        </authorList>
    </citation>
    <scope>NUCLEOTIDE SEQUENCE</scope>
    <source>
        <strain evidence="1">CBS 675.92</strain>
    </source>
</reference>
<gene>
    <name evidence="1" type="ORF">CC80DRAFT_511841</name>
</gene>
<evidence type="ECO:0000313" key="2">
    <source>
        <dbReference type="Proteomes" id="UP000800035"/>
    </source>
</evidence>
<proteinExistence type="predicted"/>
<dbReference type="AlphaFoldDB" id="A0A6A5UHT7"/>
<evidence type="ECO:0000313" key="1">
    <source>
        <dbReference type="EMBL" id="KAF1963529.1"/>
    </source>
</evidence>
<dbReference type="OrthoDB" id="2922289at2759"/>
<sequence length="706" mass="80487">MSTEVFNALHMLRIALDRHEKTIRNRWTKKSRTQKKEILQNAWPRMSVSHRPDVDKDLLKPRSLLILLNTRGRHHPSAFAHSDLELAPLYKLRPEIMAIRKDLFTMSFMEEKGPASYGTFVEWEDQSSLQESIEIEFTVHVDHGLQILEIQQGLMLFLAKCMLGILHDLAPKMLSFELAPEPPSLHENVEDYQSLDAIAREAPYRLPTRPDFSRLCALVSAQKDQAIDHAWSLREDPRYFADVVQEYKDHRPHYVLDNKGRPHRKAKSSLIGDAHSLVFMWEEIGESGMKPDKSVLPDFFDSLVRAVYYIESATLDIIGVIRALLPSSPPLRAFHFLANPEDANPSSLYIQVKPNNPRDKLRDRILSLYDLLVDKGTRDFVTLPSLMDEFGRLMLYDDRAKSLISPYIASLISQLSPWAKAVEVAVARRQGKLTCERDRHMLVWDLTRPVDFLDPTLVELGNPQDGKFEFPAHKRQTRQTVEAMRKAESALDAFWKAANAYYQRTAGTTPIAETKSILGERVICRTPSWVEPAEAMKASVASSSSKDTYQPFLSDAHEVDKQLTGAFKKLSTTTTQKVKTRGAAAVAYEPAQEPNCAAAIDKEVIFIVDKRAHKVFRALFHSPNSPDQPGEIAWPDFLHALVSTGFSAEKLQGSAWHFTPKNLDVRRSIQFHEPHPGNKLPFMWGRRYGRRLTRAYGWTGDMFRIA</sequence>
<dbReference type="Proteomes" id="UP000800035">
    <property type="component" value="Unassembled WGS sequence"/>
</dbReference>
<dbReference type="EMBL" id="ML976977">
    <property type="protein sequence ID" value="KAF1963529.1"/>
    <property type="molecule type" value="Genomic_DNA"/>
</dbReference>
<dbReference type="PANTHER" id="PTHR40788:SF2">
    <property type="entry name" value="CLR5 DOMAIN-CONTAINING PROTEIN"/>
    <property type="match status" value="1"/>
</dbReference>
<protein>
    <submittedName>
        <fullName evidence="1">Uncharacterized protein</fullName>
    </submittedName>
</protein>
<accession>A0A6A5UHT7</accession>
<keyword evidence="2" id="KW-1185">Reference proteome</keyword>